<dbReference type="PANTHER" id="PTHR10587">
    <property type="entry name" value="GLYCOSYL TRANSFERASE-RELATED"/>
    <property type="match status" value="1"/>
</dbReference>
<reference evidence="3 4" key="1">
    <citation type="submission" date="2020-08" db="EMBL/GenBank/DDBJ databases">
        <title>A Genomic Blueprint of the Chicken Gut Microbiome.</title>
        <authorList>
            <person name="Gilroy R."/>
            <person name="Ravi A."/>
            <person name="Getino M."/>
            <person name="Pursley I."/>
            <person name="Horton D.L."/>
            <person name="Alikhan N.-F."/>
            <person name="Baker D."/>
            <person name="Gharbi K."/>
            <person name="Hall N."/>
            <person name="Watson M."/>
            <person name="Adriaenssens E.M."/>
            <person name="Foster-Nyarko E."/>
            <person name="Jarju S."/>
            <person name="Secka A."/>
            <person name="Antonio M."/>
            <person name="Oren A."/>
            <person name="Chaudhuri R."/>
            <person name="La Ragione R.M."/>
            <person name="Hildebrand F."/>
            <person name="Pallen M.J."/>
        </authorList>
    </citation>
    <scope>NUCLEOTIDE SEQUENCE [LARGE SCALE GENOMIC DNA]</scope>
    <source>
        <strain evidence="3 4">N37</strain>
    </source>
</reference>
<dbReference type="Proteomes" id="UP000627166">
    <property type="component" value="Unassembled WGS sequence"/>
</dbReference>
<organism evidence="3 4">
    <name type="scientific">Clostridium faecium</name>
    <dbReference type="NCBI Taxonomy" id="2762223"/>
    <lineage>
        <taxon>Bacteria</taxon>
        <taxon>Bacillati</taxon>
        <taxon>Bacillota</taxon>
        <taxon>Clostridia</taxon>
        <taxon>Eubacteriales</taxon>
        <taxon>Clostridiaceae</taxon>
        <taxon>Clostridium</taxon>
    </lineage>
</organism>
<sequence length="298" mass="34169">MSKKSTSFDIKKILLLSFILLTLSITVFSQLRIIMAVSQNKRLTNKINEIKTSKENLIKENEALQVEVENKQKNYKQALSNVKVAYLTFDDGPSHHTEKILNILDKYNIKATFFVNHKDGMDDSYKEIIDRGHVLANHTASHNYSSIYRTKESFVEDVQKLDNEIRRITGKEPSKILRFPGGSNNTISSNYNNNPNFMKELAQHMTDLGYTFYDWNVDSTDAATFRQDKNVIVNRILEDAKYVNHANILMHDLDPKDTTVEALPEVIEGLKSQGFIFESLNHDSSKAQFTEVVEKKAN</sequence>
<evidence type="ECO:0000313" key="3">
    <source>
        <dbReference type="EMBL" id="MBD8047394.1"/>
    </source>
</evidence>
<evidence type="ECO:0000313" key="4">
    <source>
        <dbReference type="Proteomes" id="UP000627166"/>
    </source>
</evidence>
<name>A0ABR8YU51_9CLOT</name>
<dbReference type="SUPFAM" id="SSF88713">
    <property type="entry name" value="Glycoside hydrolase/deacetylase"/>
    <property type="match status" value="1"/>
</dbReference>
<evidence type="ECO:0000256" key="1">
    <source>
        <dbReference type="SAM" id="Coils"/>
    </source>
</evidence>
<protein>
    <submittedName>
        <fullName evidence="3">Polysaccharide deacetylase</fullName>
    </submittedName>
</protein>
<keyword evidence="4" id="KW-1185">Reference proteome</keyword>
<dbReference type="PANTHER" id="PTHR10587:SF125">
    <property type="entry name" value="POLYSACCHARIDE DEACETYLASE YHEN-RELATED"/>
    <property type="match status" value="1"/>
</dbReference>
<accession>A0ABR8YU51</accession>
<feature type="domain" description="NodB homology" evidence="2">
    <location>
        <begin position="83"/>
        <end position="278"/>
    </location>
</feature>
<proteinExistence type="predicted"/>
<dbReference type="InterPro" id="IPR002509">
    <property type="entry name" value="NODB_dom"/>
</dbReference>
<dbReference type="InterPro" id="IPR050248">
    <property type="entry name" value="Polysacc_deacetylase_ArnD"/>
</dbReference>
<dbReference type="EMBL" id="JACSQB010000076">
    <property type="protein sequence ID" value="MBD8047394.1"/>
    <property type="molecule type" value="Genomic_DNA"/>
</dbReference>
<comment type="caution">
    <text evidence="3">The sequence shown here is derived from an EMBL/GenBank/DDBJ whole genome shotgun (WGS) entry which is preliminary data.</text>
</comment>
<dbReference type="Pfam" id="PF01522">
    <property type="entry name" value="Polysacc_deac_1"/>
    <property type="match status" value="1"/>
</dbReference>
<dbReference type="Gene3D" id="3.20.20.370">
    <property type="entry name" value="Glycoside hydrolase/deacetylase"/>
    <property type="match status" value="1"/>
</dbReference>
<dbReference type="InterPro" id="IPR011330">
    <property type="entry name" value="Glyco_hydro/deAcase_b/a-brl"/>
</dbReference>
<feature type="coiled-coil region" evidence="1">
    <location>
        <begin position="40"/>
        <end position="81"/>
    </location>
</feature>
<keyword evidence="1" id="KW-0175">Coiled coil</keyword>
<gene>
    <name evidence="3" type="ORF">H9637_10155</name>
</gene>
<dbReference type="RefSeq" id="WP_191740362.1">
    <property type="nucleotide sequence ID" value="NZ_JACSQB010000076.1"/>
</dbReference>
<evidence type="ECO:0000259" key="2">
    <source>
        <dbReference type="PROSITE" id="PS51677"/>
    </source>
</evidence>
<dbReference type="PROSITE" id="PS51677">
    <property type="entry name" value="NODB"/>
    <property type="match status" value="1"/>
</dbReference>
<dbReference type="CDD" id="cd10944">
    <property type="entry name" value="CE4_SmPgdA_like"/>
    <property type="match status" value="1"/>
</dbReference>